<evidence type="ECO:0000313" key="2">
    <source>
        <dbReference type="EMBL" id="MDX5990528.1"/>
    </source>
</evidence>
<feature type="coiled-coil region" evidence="1">
    <location>
        <begin position="357"/>
        <end position="384"/>
    </location>
</feature>
<keyword evidence="1" id="KW-0175">Coiled coil</keyword>
<dbReference type="InterPro" id="IPR022205">
    <property type="entry name" value="DUF3732"/>
</dbReference>
<dbReference type="Gene3D" id="3.40.50.300">
    <property type="entry name" value="P-loop containing nucleotide triphosphate hydrolases"/>
    <property type="match status" value="1"/>
</dbReference>
<dbReference type="SUPFAM" id="SSF52540">
    <property type="entry name" value="P-loop containing nucleoside triphosphate hydrolases"/>
    <property type="match status" value="1"/>
</dbReference>
<name>A0ABU4PSD3_9GAMM</name>
<proteinExistence type="predicted"/>
<protein>
    <submittedName>
        <fullName evidence="2">DUF3732 domain-containing protein</fullName>
    </submittedName>
</protein>
<accession>A0ABU4PSD3</accession>
<feature type="coiled-coil region" evidence="1">
    <location>
        <begin position="195"/>
        <end position="222"/>
    </location>
</feature>
<sequence length="622" mass="71478">MNFGIDAIILWSVIGDIRSLNFQRNKVNVITGESQTGKSTILKIFDYCFLASEHDIPHDVINDNVSWYGIKFYINDKSYFLARRSPVGNTVSTDYHFSSIGEIPQTPTPNIKQDDLRGILEAEFSIDDRVKMPFGGKVIKSGSRISFRYFFLFNTISDDIILNSKNFFDKQEVDRYREALPRIFDLALGIDDLENIVARERKDSLSKEISKLERKNISLTESKSSFSAEIRDIAAKAAEYGLTPELDKDITASSLLDMLGMPSITPNYDASTKRRSDINSQLFAINRQIRKYSQFNEEYKSYKSTIKSSQDSLKPLRVLMERSSEIVKSEIFDELISSIQVDLRTIDETIKSRRPVESQVNSAIRQLEDKKKELLEELQVLPETPRSFKELQDMWVFLGEARGKLSIYARMDEKRAGKPEVADLTGLIAEYDAVQVKDVEAERAATISLIDEVAASLMIQAKDALENYATWYASFNYSEKKIQLRKPKSTLIENIGSSSNHMFLHLIHFLSLHEVALNKNSKFVPSFLIVDQPSRPYWGEEEEVDPENLIHSDRAKIRTAFEMLNTFIEYINREYRKQFQMIMFEHVPTSMFEGLGNIHLLPTFRDGNALIPASWRQKEIDL</sequence>
<evidence type="ECO:0000256" key="1">
    <source>
        <dbReference type="SAM" id="Coils"/>
    </source>
</evidence>
<keyword evidence="3" id="KW-1185">Reference proteome</keyword>
<gene>
    <name evidence="2" type="ORF">SIM71_00490</name>
</gene>
<dbReference type="Proteomes" id="UP001278050">
    <property type="component" value="Unassembled WGS sequence"/>
</dbReference>
<dbReference type="EMBL" id="JAWXXP010000001">
    <property type="protein sequence ID" value="MDX5990528.1"/>
    <property type="molecule type" value="Genomic_DNA"/>
</dbReference>
<dbReference type="RefSeq" id="WP_074677980.1">
    <property type="nucleotide sequence ID" value="NZ_CBCSET010000001.1"/>
</dbReference>
<reference evidence="2 3" key="1">
    <citation type="submission" date="2023-11" db="EMBL/GenBank/DDBJ databases">
        <title>MicrobeMod: A computational toolkit for identifying prokaryotic methylation and restriction-modification with nanopore sequencing.</title>
        <authorList>
            <person name="Crits-Christoph A."/>
            <person name="Kang S.C."/>
            <person name="Lee H."/>
            <person name="Ostrov N."/>
        </authorList>
    </citation>
    <scope>NUCLEOTIDE SEQUENCE [LARGE SCALE GENOMIC DNA]</scope>
    <source>
        <strain evidence="2 3">ATCC BAA-571</strain>
    </source>
</reference>
<comment type="caution">
    <text evidence="2">The sequence shown here is derived from an EMBL/GenBank/DDBJ whole genome shotgun (WGS) entry which is preliminary data.</text>
</comment>
<evidence type="ECO:0000313" key="3">
    <source>
        <dbReference type="Proteomes" id="UP001278050"/>
    </source>
</evidence>
<dbReference type="Pfam" id="PF12532">
    <property type="entry name" value="DUF3732"/>
    <property type="match status" value="1"/>
</dbReference>
<organism evidence="2 3">
    <name type="scientific">Ectopseudomonas alcaliphila</name>
    <dbReference type="NCBI Taxonomy" id="101564"/>
    <lineage>
        <taxon>Bacteria</taxon>
        <taxon>Pseudomonadati</taxon>
        <taxon>Pseudomonadota</taxon>
        <taxon>Gammaproteobacteria</taxon>
        <taxon>Pseudomonadales</taxon>
        <taxon>Pseudomonadaceae</taxon>
        <taxon>Ectopseudomonas</taxon>
    </lineage>
</organism>
<dbReference type="InterPro" id="IPR027417">
    <property type="entry name" value="P-loop_NTPase"/>
</dbReference>